<dbReference type="EMBL" id="CP015163">
    <property type="protein sequence ID" value="AXB42029.1"/>
    <property type="molecule type" value="Genomic_DNA"/>
</dbReference>
<keyword evidence="3" id="KW-1185">Reference proteome</keyword>
<sequence length="110" mass="12405">MPQQAWSNKRERQYKHIKSSQKERGASEDRAEEIAARTVNKNRAQSGESKQASKSSKRDVSPQHRGGKRSGNRQGPGGPTKEQLYNDAKKRNIKGRSTMTKKELQDALGR</sequence>
<dbReference type="RefSeq" id="WP_113691298.1">
    <property type="nucleotide sequence ID" value="NZ_CP015163.1"/>
</dbReference>
<feature type="compositionally biased region" description="Basic and acidic residues" evidence="1">
    <location>
        <begin position="20"/>
        <end position="35"/>
    </location>
</feature>
<evidence type="ECO:0000313" key="2">
    <source>
        <dbReference type="EMBL" id="AXB42029.1"/>
    </source>
</evidence>
<organism evidence="2 3">
    <name type="scientific">Amycolatopsis albispora</name>
    <dbReference type="NCBI Taxonomy" id="1804986"/>
    <lineage>
        <taxon>Bacteria</taxon>
        <taxon>Bacillati</taxon>
        <taxon>Actinomycetota</taxon>
        <taxon>Actinomycetes</taxon>
        <taxon>Pseudonocardiales</taxon>
        <taxon>Pseudonocardiaceae</taxon>
        <taxon>Amycolatopsis</taxon>
    </lineage>
</organism>
<feature type="compositionally biased region" description="Basic and acidic residues" evidence="1">
    <location>
        <begin position="100"/>
        <end position="110"/>
    </location>
</feature>
<dbReference type="AlphaFoldDB" id="A0A344L1V5"/>
<protein>
    <submittedName>
        <fullName evidence="2">Plasmid stabilization protein</fullName>
    </submittedName>
</protein>
<feature type="region of interest" description="Disordered" evidence="1">
    <location>
        <begin position="1"/>
        <end position="110"/>
    </location>
</feature>
<dbReference type="Proteomes" id="UP000250434">
    <property type="component" value="Chromosome"/>
</dbReference>
<evidence type="ECO:0000256" key="1">
    <source>
        <dbReference type="SAM" id="MobiDB-lite"/>
    </source>
</evidence>
<feature type="compositionally biased region" description="Polar residues" evidence="1">
    <location>
        <begin position="39"/>
        <end position="54"/>
    </location>
</feature>
<evidence type="ECO:0000313" key="3">
    <source>
        <dbReference type="Proteomes" id="UP000250434"/>
    </source>
</evidence>
<proteinExistence type="predicted"/>
<gene>
    <name evidence="2" type="ORF">A4R43_05395</name>
</gene>
<name>A0A344L1V5_9PSEU</name>
<dbReference type="KEGG" id="aab:A4R43_05395"/>
<dbReference type="OrthoDB" id="8759311at2"/>
<accession>A0A344L1V5</accession>
<reference evidence="2 3" key="1">
    <citation type="submission" date="2016-04" db="EMBL/GenBank/DDBJ databases">
        <title>Complete genome sequence and analysis of deep-sea sediment isolate, Amycolatopsis sp. WP1.</title>
        <authorList>
            <person name="Wang H."/>
            <person name="Chen S."/>
            <person name="Wu Q."/>
        </authorList>
    </citation>
    <scope>NUCLEOTIDE SEQUENCE [LARGE SCALE GENOMIC DNA]</scope>
    <source>
        <strain evidence="2 3">WP1</strain>
    </source>
</reference>